<dbReference type="SMART" id="SM00028">
    <property type="entry name" value="TPR"/>
    <property type="match status" value="1"/>
</dbReference>
<feature type="domain" description="Cytochrome c-type biogenesis protein H Ig-like" evidence="6">
    <location>
        <begin position="304"/>
        <end position="410"/>
    </location>
</feature>
<dbReference type="GO" id="GO:0017004">
    <property type="term" value="P:cytochrome complex assembly"/>
    <property type="evidence" value="ECO:0007669"/>
    <property type="project" value="UniProtKB-KW"/>
</dbReference>
<dbReference type="STRING" id="381306.AN478_11580"/>
<dbReference type="PANTHER" id="PTHR47870">
    <property type="entry name" value="CYTOCHROME C-TYPE BIOGENESIS PROTEIN CCMH"/>
    <property type="match status" value="1"/>
</dbReference>
<dbReference type="InterPro" id="IPR017560">
    <property type="entry name" value="Cyt_c_biogenesis_CcmI"/>
</dbReference>
<dbReference type="InterPro" id="IPR056412">
    <property type="entry name" value="Ig_CycH"/>
</dbReference>
<proteinExistence type="predicted"/>
<dbReference type="SUPFAM" id="SSF48452">
    <property type="entry name" value="TPR-like"/>
    <property type="match status" value="1"/>
</dbReference>
<evidence type="ECO:0000313" key="8">
    <source>
        <dbReference type="EMBL" id="SCX91772.1"/>
    </source>
</evidence>
<dbReference type="AlphaFoldDB" id="A0A0N8PMU9"/>
<organism evidence="8 9">
    <name type="scientific">Thiohalorhabdus denitrificans</name>
    <dbReference type="NCBI Taxonomy" id="381306"/>
    <lineage>
        <taxon>Bacteria</taxon>
        <taxon>Pseudomonadati</taxon>
        <taxon>Pseudomonadota</taxon>
        <taxon>Gammaproteobacteria</taxon>
        <taxon>Thiohalorhabdales</taxon>
        <taxon>Thiohalorhabdaceae</taxon>
        <taxon>Thiohalorhabdus</taxon>
    </lineage>
</organism>
<reference evidence="9" key="1">
    <citation type="submission" date="2016-10" db="EMBL/GenBank/DDBJ databases">
        <authorList>
            <person name="Varghese N."/>
        </authorList>
    </citation>
    <scope>NUCLEOTIDE SEQUENCE [LARGE SCALE GENOMIC DNA]</scope>
    <source>
        <strain evidence="9">HL 19</strain>
    </source>
</reference>
<name>A0A0N8PMU9_9GAMM</name>
<dbReference type="Pfam" id="PF23892">
    <property type="entry name" value="Ig_CycH"/>
    <property type="match status" value="1"/>
</dbReference>
<evidence type="ECO:0000256" key="3">
    <source>
        <dbReference type="ARBA" id="ARBA00022748"/>
    </source>
</evidence>
<evidence type="ECO:0000256" key="4">
    <source>
        <dbReference type="ARBA" id="ARBA00022803"/>
    </source>
</evidence>
<dbReference type="Proteomes" id="UP000183104">
    <property type="component" value="Unassembled WGS sequence"/>
</dbReference>
<comment type="subcellular location">
    <subcellularLocation>
        <location evidence="1">Cell envelope</location>
    </subcellularLocation>
</comment>
<keyword evidence="9" id="KW-1185">Reference proteome</keyword>
<accession>A0A0N8PMU9</accession>
<dbReference type="PROSITE" id="PS50005">
    <property type="entry name" value="TPR"/>
    <property type="match status" value="1"/>
</dbReference>
<dbReference type="EMBL" id="FMUN01000002">
    <property type="protein sequence ID" value="SCX91772.1"/>
    <property type="molecule type" value="Genomic_DNA"/>
</dbReference>
<dbReference type="InterPro" id="IPR051263">
    <property type="entry name" value="C-type_cytochrome_biogenesis"/>
</dbReference>
<evidence type="ECO:0000259" key="6">
    <source>
        <dbReference type="Pfam" id="PF23892"/>
    </source>
</evidence>
<dbReference type="Pfam" id="PF23914">
    <property type="entry name" value="TPR_CcmH_CycH"/>
    <property type="match status" value="1"/>
</dbReference>
<feature type="domain" description="Cytochrome c-type biogenesis protein H TPR" evidence="7">
    <location>
        <begin position="154"/>
        <end position="268"/>
    </location>
</feature>
<sequence length="414" mass="44530">MTLFWIIVALLIVAAALAVVPALLGRSRASETSYSEANLAVFRDRLAELSAERDRGQITPEEYEQGRAELEREVLREVPGREEGAGGPGNRTGMGGKTLVGLLVGLPVVAVSLYLATGRPELVAEAPPTSLSEREIRSFSQMPPEQRASRLSAFLEENPRAGEAWVLLGQTYRAQGQFGEAVDAYRQARQLIGDEPQLLAHYAEAIALANDRELTGEVTELLDKALEKDPNNALALWMAGSAAMSRGDGEEAGQLWRRLAAQMPPDNRNVEMLKGYIAQAEGISPEEVSIDRPENEAAGGAAMAVRVELAGELQEQAEPGDTVFIFARAAQGPPMPVAAVRKRVEDLPVEVTLDDSQAMAGNRTLSSQERVVVGARISKGGQPQAQPGDLEGLTNPLKVRDGREVSVTIDQVVQ</sequence>
<evidence type="ECO:0000256" key="2">
    <source>
        <dbReference type="ARBA" id="ARBA00022737"/>
    </source>
</evidence>
<dbReference type="InterPro" id="IPR019734">
    <property type="entry name" value="TPR_rpt"/>
</dbReference>
<dbReference type="PANTHER" id="PTHR47870:SF1">
    <property type="entry name" value="CYTOCHROME C-TYPE BIOGENESIS PROTEIN CCMH"/>
    <property type="match status" value="1"/>
</dbReference>
<gene>
    <name evidence="8" type="ORF">SAMN05661077_0712</name>
</gene>
<dbReference type="InterPro" id="IPR011990">
    <property type="entry name" value="TPR-like_helical_dom_sf"/>
</dbReference>
<evidence type="ECO:0000259" key="7">
    <source>
        <dbReference type="Pfam" id="PF23914"/>
    </source>
</evidence>
<feature type="repeat" description="TPR" evidence="5">
    <location>
        <begin position="162"/>
        <end position="195"/>
    </location>
</feature>
<dbReference type="Gene3D" id="1.25.40.10">
    <property type="entry name" value="Tetratricopeptide repeat domain"/>
    <property type="match status" value="1"/>
</dbReference>
<evidence type="ECO:0000256" key="1">
    <source>
        <dbReference type="ARBA" id="ARBA00004196"/>
    </source>
</evidence>
<protein>
    <submittedName>
        <fullName evidence="8">Cytochrome c-type biogenesis protein CcmH</fullName>
    </submittedName>
</protein>
<dbReference type="NCBIfam" id="TIGR03142">
    <property type="entry name" value="cytochro_ccmI"/>
    <property type="match status" value="1"/>
</dbReference>
<dbReference type="InterPro" id="IPR056413">
    <property type="entry name" value="TPR_CcmH_CycH"/>
</dbReference>
<dbReference type="OrthoDB" id="9776053at2"/>
<dbReference type="RefSeq" id="WP_054966750.1">
    <property type="nucleotide sequence ID" value="NZ_FMUN01000002.1"/>
</dbReference>
<evidence type="ECO:0000313" key="9">
    <source>
        <dbReference type="Proteomes" id="UP000183104"/>
    </source>
</evidence>
<evidence type="ECO:0000256" key="5">
    <source>
        <dbReference type="PROSITE-ProRule" id="PRU00339"/>
    </source>
</evidence>
<dbReference type="GO" id="GO:0030313">
    <property type="term" value="C:cell envelope"/>
    <property type="evidence" value="ECO:0007669"/>
    <property type="project" value="UniProtKB-SubCell"/>
</dbReference>
<keyword evidence="2" id="KW-0677">Repeat</keyword>
<keyword evidence="4 5" id="KW-0802">TPR repeat</keyword>
<keyword evidence="3" id="KW-0201">Cytochrome c-type biogenesis</keyword>